<feature type="compositionally biased region" description="Basic and acidic residues" evidence="3">
    <location>
        <begin position="556"/>
        <end position="569"/>
    </location>
</feature>
<evidence type="ECO:0000256" key="3">
    <source>
        <dbReference type="SAM" id="MobiDB-lite"/>
    </source>
</evidence>
<feature type="compositionally biased region" description="Basic and acidic residues" evidence="3">
    <location>
        <begin position="2193"/>
        <end position="2228"/>
    </location>
</feature>
<feature type="region of interest" description="Disordered" evidence="3">
    <location>
        <begin position="1466"/>
        <end position="1485"/>
    </location>
</feature>
<dbReference type="Gene3D" id="3.40.50.410">
    <property type="entry name" value="von Willebrand factor, type A domain"/>
    <property type="match status" value="1"/>
</dbReference>
<feature type="region of interest" description="Disordered" evidence="3">
    <location>
        <begin position="1664"/>
        <end position="2228"/>
    </location>
</feature>
<keyword evidence="2" id="KW-0067">ATP-binding</keyword>
<reference evidence="5 6" key="1">
    <citation type="journal article" date="2021" name="Elife">
        <title>Chloroplast acquisition without the gene transfer in kleptoplastic sea slugs, Plakobranchus ocellatus.</title>
        <authorList>
            <person name="Maeda T."/>
            <person name="Takahashi S."/>
            <person name="Yoshida T."/>
            <person name="Shimamura S."/>
            <person name="Takaki Y."/>
            <person name="Nagai Y."/>
            <person name="Toyoda A."/>
            <person name="Suzuki Y."/>
            <person name="Arimoto A."/>
            <person name="Ishii H."/>
            <person name="Satoh N."/>
            <person name="Nishiyama T."/>
            <person name="Hasebe M."/>
            <person name="Maruyama T."/>
            <person name="Minagawa J."/>
            <person name="Obokata J."/>
            <person name="Shigenobu S."/>
        </authorList>
    </citation>
    <scope>NUCLEOTIDE SEQUENCE [LARGE SCALE GENOMIC DNA]</scope>
</reference>
<evidence type="ECO:0000313" key="5">
    <source>
        <dbReference type="EMBL" id="GFR95392.1"/>
    </source>
</evidence>
<dbReference type="PANTHER" id="PTHR48103:SF2">
    <property type="entry name" value="MIDASIN"/>
    <property type="match status" value="1"/>
</dbReference>
<dbReference type="PROSITE" id="PS50234">
    <property type="entry name" value="VWFA"/>
    <property type="match status" value="1"/>
</dbReference>
<feature type="compositionally biased region" description="Basic and acidic residues" evidence="3">
    <location>
        <begin position="1850"/>
        <end position="1866"/>
    </location>
</feature>
<feature type="region of interest" description="Disordered" evidence="3">
    <location>
        <begin position="598"/>
        <end position="619"/>
    </location>
</feature>
<feature type="compositionally biased region" description="Basic and acidic residues" evidence="3">
    <location>
        <begin position="35"/>
        <end position="45"/>
    </location>
</feature>
<organism evidence="5 6">
    <name type="scientific">Elysia marginata</name>
    <dbReference type="NCBI Taxonomy" id="1093978"/>
    <lineage>
        <taxon>Eukaryota</taxon>
        <taxon>Metazoa</taxon>
        <taxon>Spiralia</taxon>
        <taxon>Lophotrochozoa</taxon>
        <taxon>Mollusca</taxon>
        <taxon>Gastropoda</taxon>
        <taxon>Heterobranchia</taxon>
        <taxon>Euthyneura</taxon>
        <taxon>Panpulmonata</taxon>
        <taxon>Sacoglossa</taxon>
        <taxon>Placobranchoidea</taxon>
        <taxon>Plakobranchidae</taxon>
        <taxon>Elysia</taxon>
    </lineage>
</organism>
<feature type="compositionally biased region" description="Basic and acidic residues" evidence="3">
    <location>
        <begin position="1983"/>
        <end position="2001"/>
    </location>
</feature>
<feature type="compositionally biased region" description="Basic and acidic residues" evidence="3">
    <location>
        <begin position="2030"/>
        <end position="2041"/>
    </location>
</feature>
<feature type="compositionally biased region" description="Basic and acidic residues" evidence="3">
    <location>
        <begin position="1691"/>
        <end position="1702"/>
    </location>
</feature>
<protein>
    <submittedName>
        <fullName evidence="5">Midasin</fullName>
    </submittedName>
</protein>
<dbReference type="GO" id="GO:0030687">
    <property type="term" value="C:preribosome, large subunit precursor"/>
    <property type="evidence" value="ECO:0007669"/>
    <property type="project" value="TreeGrafter"/>
</dbReference>
<keyword evidence="6" id="KW-1185">Reference proteome</keyword>
<evidence type="ECO:0000256" key="2">
    <source>
        <dbReference type="ARBA" id="ARBA00022840"/>
    </source>
</evidence>
<feature type="domain" description="VWFA" evidence="4">
    <location>
        <begin position="2369"/>
        <end position="2571"/>
    </location>
</feature>
<name>A0AAV4HB62_9GAST</name>
<dbReference type="GO" id="GO:0000027">
    <property type="term" value="P:ribosomal large subunit assembly"/>
    <property type="evidence" value="ECO:0007669"/>
    <property type="project" value="TreeGrafter"/>
</dbReference>
<feature type="compositionally biased region" description="Acidic residues" evidence="3">
    <location>
        <begin position="1738"/>
        <end position="1755"/>
    </location>
</feature>
<keyword evidence="1" id="KW-0547">Nucleotide-binding</keyword>
<feature type="compositionally biased region" description="Basic and acidic residues" evidence="3">
    <location>
        <begin position="2080"/>
        <end position="2108"/>
    </location>
</feature>
<dbReference type="Proteomes" id="UP000762676">
    <property type="component" value="Unassembled WGS sequence"/>
</dbReference>
<evidence type="ECO:0000313" key="6">
    <source>
        <dbReference type="Proteomes" id="UP000762676"/>
    </source>
</evidence>
<feature type="compositionally biased region" description="Acidic residues" evidence="3">
    <location>
        <begin position="1885"/>
        <end position="1930"/>
    </location>
</feature>
<feature type="compositionally biased region" description="Polar residues" evidence="3">
    <location>
        <begin position="46"/>
        <end position="56"/>
    </location>
</feature>
<feature type="region of interest" description="Disordered" evidence="3">
    <location>
        <begin position="653"/>
        <end position="675"/>
    </location>
</feature>
<dbReference type="InterPro" id="IPR036465">
    <property type="entry name" value="vWFA_dom_sf"/>
</dbReference>
<dbReference type="GO" id="GO:0005524">
    <property type="term" value="F:ATP binding"/>
    <property type="evidence" value="ECO:0007669"/>
    <property type="project" value="UniProtKB-KW"/>
</dbReference>
<proteinExistence type="predicted"/>
<feature type="compositionally biased region" description="Basic and acidic residues" evidence="3">
    <location>
        <begin position="1756"/>
        <end position="1774"/>
    </location>
</feature>
<feature type="compositionally biased region" description="Acidic residues" evidence="3">
    <location>
        <begin position="1867"/>
        <end position="1877"/>
    </location>
</feature>
<feature type="region of interest" description="Disordered" evidence="3">
    <location>
        <begin position="544"/>
        <end position="575"/>
    </location>
</feature>
<feature type="compositionally biased region" description="Acidic residues" evidence="3">
    <location>
        <begin position="1775"/>
        <end position="1787"/>
    </location>
</feature>
<dbReference type="PANTHER" id="PTHR48103">
    <property type="entry name" value="MIDASIN-RELATED"/>
    <property type="match status" value="1"/>
</dbReference>
<feature type="compositionally biased region" description="Polar residues" evidence="3">
    <location>
        <begin position="601"/>
        <end position="611"/>
    </location>
</feature>
<dbReference type="SUPFAM" id="SSF53300">
    <property type="entry name" value="vWA-like"/>
    <property type="match status" value="1"/>
</dbReference>
<dbReference type="Pfam" id="PF13519">
    <property type="entry name" value="VWA_2"/>
    <property type="match status" value="1"/>
</dbReference>
<dbReference type="CDD" id="cd01460">
    <property type="entry name" value="vWA_midasin"/>
    <property type="match status" value="1"/>
</dbReference>
<gene>
    <name evidence="5" type="ORF">ElyMa_004427400</name>
</gene>
<evidence type="ECO:0000256" key="1">
    <source>
        <dbReference type="ARBA" id="ARBA00022741"/>
    </source>
</evidence>
<accession>A0AAV4HB62</accession>
<feature type="compositionally biased region" description="Acidic residues" evidence="3">
    <location>
        <begin position="2109"/>
        <end position="2121"/>
    </location>
</feature>
<feature type="compositionally biased region" description="Basic and acidic residues" evidence="3">
    <location>
        <begin position="2122"/>
        <end position="2142"/>
    </location>
</feature>
<feature type="compositionally biased region" description="Polar residues" evidence="3">
    <location>
        <begin position="1471"/>
        <end position="1485"/>
    </location>
</feature>
<dbReference type="GO" id="GO:0005634">
    <property type="term" value="C:nucleus"/>
    <property type="evidence" value="ECO:0007669"/>
    <property type="project" value="TreeGrafter"/>
</dbReference>
<dbReference type="GO" id="GO:0000055">
    <property type="term" value="P:ribosomal large subunit export from nucleus"/>
    <property type="evidence" value="ECO:0007669"/>
    <property type="project" value="TreeGrafter"/>
</dbReference>
<feature type="compositionally biased region" description="Basic and acidic residues" evidence="3">
    <location>
        <begin position="2062"/>
        <end position="2073"/>
    </location>
</feature>
<sequence>LQCLMLVLRKHNLLQSSEFSAKNSSNVIENDSDDSVVKDLPRKESSPLNGQLNADTPKPSQIVSLWPMYEQTAILAHMWHMTHQPQCGSTGTESGQFEDASPLNKSQVCLRDFVLSHSPDLLEARVQASDVSSNSFCLKSLERKWLSKSVDKLLQLLKVVLPDSGAERQMEITESQEETINMIQDTRNLLTSLATTTSLPEKMLALVSRCLEVTQEALESTSPVQLGRGFVYVGLVLAKLLAPMGPVDPVEKAALKLGHVQREIEEVDAELATWNQYLEIHTSRGIKDTQAQHLHPRVLYLLQRKEKLLETSVKLKSRQAYRPDKLQYSKLVQAVTGFMETTCDSSRVLDVVSKLMGTTALSHTAGKRNKAGLADAASPGVLLEERVWQDTTARFLDRLLDTFTCFQDILSPFVIAVYQMKLGLRLMASRFERDLKVQRLKVPVGRISSLVHQLCTFPSVGQHTPNLLMLADNLASSASIDLVTGAMSGAGVLEDQSSSHTVSVMKSRQCHSVSTGRLDDDLVSSLMSVLAQFASAWQEQEERRRQKEAEEGALYKYKEKTHGDERSEKEIEEADFRASYPSFEKDFIDVTGADRLEDVGQESSADASQDTGHLPGLDSVSTSEMDLVCSVHHSVFTSLSQADWITGTEEVIVDEDDSRKNNSDASDEGPGGRNNKLLLSPALMAYQIGAEMVKSFSDVLSPETDAQIVGSHVVVGTSALQHIQLYQDPSQGQSSVSSSYNIYYDENVTEVLRCRRVLASLATRVAELQQEWPDHPTLVLLNQIMSRIESFSVLSPVVKYLTGLELLLQKAQDWESNAASFVSLSPQLAEITSVIVEWRKLELSCWRNSLDREEQKCQVKASHWWFHLYQLTTSFLQSDADDTSTGAGILTALKTFMETSTLGEFSVRLRMLFAFHCQLLHANKCPAQESLLHTLWNVYQFYKQYQPNVEAEVKRLRLPIEKQLKGFVKIARWSDMNYWALKDSTEKTHRAVHKRVKEYQAVLSQPAKSMLGDSVDDLVTLAVKQTSGFQLEEKMKAFSVAVVKSLAQTKLQDSEKISDVQEFIKDCELLKRAPRLFKKMKVHLKKCLMKSNQSKKILAFDNFTGELIQEMHELHGLQVDTAADKDKQKSEAKSIDLRKRKGLSEMFKYLTLIGLSYRKGLTGSNLLALSEALEMQPLNLSPHQQLPATKLWTGSESYFYRCISRYAQFVAAIGNPSKELGMADIQRCRGFVTHLGHLYLQQKSRLTHLVNHHLTLRKLMSCLATLGEVSVRPLPPQSHSKAWLDHIKSLTTGLTEGLDQVQLLLDSCPRPQHQTSTAGQDIYPSPFQPHRLPAAALWAHGDQYWLQCMQRIEDLSNTVQQERAKLDSLLEKSILGRTDMESVSSVLEVYESLVPIMSSVIDQFKVRTDEDSNNSSSGQLVTSLSYLRSEITQTRQSFHQWWDSAGSGGADLQGNSAVSQTITKHRKTRGSAVNMSESQTSDEGVTSQKFMGDLEQLVETLLLSVQNIVHVETISGPKGENLEAPGTKPVEDGVEEEEEEELEESHLSEHLLEREKKTISNLNCSKIIEMLSTLVEDISRMSEHGGLAGESSGCVQALLQCQPLVLAFSCLLESQVGLAVAVHRSVGKLLSVLLATFTELAQKGFCIPPELSDEMEGEGATEFQDIEGGGIGEGEGTKDVSDQIETEDQLEEAKRPDQKEQPEESQDQPDIPAEDNAIEMSDNFEGKLHDQDETEKGENDDDDDDKEEDGEEDMEKEMGEADGEQDKLDDRLWGSDDEDEEEEEDDNKESKEEDGGGGEDRQMEESVAKEDNKDAAEPKKHEEEDTQGKDKKEEDQQPNDLPENEDDYDDNKVDPHNQEEKEREAENLELPDDMTLDDGEKKGQDEEEDMEAEETPAQDEEQKDEETGEEEGDEEGEGREKDEETNENDESEKQEGDVPSTRAEEEKQDEEKEEEDGQGEDGTSAQEEEKEEKPFGELEQDEDQTRQKPQDQMDTADDKASGDATQQAQLADAAREEEERAGGGMEQEEPVVKDQEQDQDQKGVGAASSEDPEGNFGQKSEQTTEKSSSQKELKRQRKPGQTDDQRSLGSRDKEHGQLKTREEDKKTEDEADDAELQEEMEEDRKQTTSREYQHVKDPKSHWDAQTVDAATEEQTRETQAVPAQDEGEDLDNNEEDVEMEEEEKEDDTDAPEIQDKRPSKSRSKENQDSKENEASETEADQKLETEHVQVDGDRILTFTAERKPESTIHTILENLHLDPSLLESDVEEMRTELEQKVQVWSHSGEQHADLAREASEAWQKYQAITCSLSQELCEQLRLILEPSQATKLKGDYRTGKRLNMRKVIPYIASEFRKDKIWLRRSKPSKRQYQIMIAVDDSASMADNHSKQLAFESLALVSNALTLLESGDLSVCSFGEEVRVLHPFFEPFTHHSGANILQQLTCEQKQTKYGQLLDTALGLMQQAQLRSGPSVGGREQPAQLLLILSDGHGVFREGMDFVRKAVRRARQARVFLVFLLLDSPDKKGSLLDARVPIMSSSGQIQEIKSYMELFPFPFYIFLRDINSMPQILSDALRQWFELVTASHT</sequence>
<feature type="compositionally biased region" description="Basic and acidic residues" evidence="3">
    <location>
        <begin position="1724"/>
        <end position="1737"/>
    </location>
</feature>
<feature type="compositionally biased region" description="Acidic residues" evidence="3">
    <location>
        <begin position="2165"/>
        <end position="2192"/>
    </location>
</feature>
<evidence type="ECO:0000259" key="4">
    <source>
        <dbReference type="PROSITE" id="PS50234"/>
    </source>
</evidence>
<feature type="non-terminal residue" evidence="5">
    <location>
        <position position="1"/>
    </location>
</feature>
<feature type="region of interest" description="Disordered" evidence="3">
    <location>
        <begin position="1516"/>
        <end position="1540"/>
    </location>
</feature>
<feature type="compositionally biased region" description="Basic and acidic residues" evidence="3">
    <location>
        <begin position="1788"/>
        <end position="1835"/>
    </location>
</feature>
<feature type="compositionally biased region" description="Acidic residues" evidence="3">
    <location>
        <begin position="1703"/>
        <end position="1717"/>
    </location>
</feature>
<feature type="region of interest" description="Disordered" evidence="3">
    <location>
        <begin position="25"/>
        <end position="56"/>
    </location>
</feature>
<dbReference type="InterPro" id="IPR002035">
    <property type="entry name" value="VWF_A"/>
</dbReference>
<feature type="compositionally biased region" description="Low complexity" evidence="3">
    <location>
        <begin position="2003"/>
        <end position="2012"/>
    </location>
</feature>
<comment type="caution">
    <text evidence="5">The sequence shown here is derived from an EMBL/GenBank/DDBJ whole genome shotgun (WGS) entry which is preliminary data.</text>
</comment>
<dbReference type="FunFam" id="3.40.50.410:FF:000028">
    <property type="entry name" value="Midasin"/>
    <property type="match status" value="1"/>
</dbReference>
<feature type="compositionally biased region" description="Acidic residues" evidence="3">
    <location>
        <begin position="1946"/>
        <end position="1959"/>
    </location>
</feature>
<dbReference type="EMBL" id="BMAT01008927">
    <property type="protein sequence ID" value="GFR95392.1"/>
    <property type="molecule type" value="Genomic_DNA"/>
</dbReference>